<evidence type="ECO:0000256" key="1">
    <source>
        <dbReference type="ARBA" id="ARBA00022741"/>
    </source>
</evidence>
<dbReference type="InterPro" id="IPR027417">
    <property type="entry name" value="P-loop_NTPase"/>
</dbReference>
<dbReference type="Pfam" id="PF13807">
    <property type="entry name" value="GNVR"/>
    <property type="match status" value="1"/>
</dbReference>
<dbReference type="GO" id="GO:0005886">
    <property type="term" value="C:plasma membrane"/>
    <property type="evidence" value="ECO:0007669"/>
    <property type="project" value="TreeGrafter"/>
</dbReference>
<dbReference type="SUPFAM" id="SSF52540">
    <property type="entry name" value="P-loop containing nucleoside triphosphate hydrolases"/>
    <property type="match status" value="1"/>
</dbReference>
<keyword evidence="2" id="KW-0067">ATP-binding</keyword>
<dbReference type="RefSeq" id="WP_150965734.1">
    <property type="nucleotide sequence ID" value="NZ_VZZJ01000024.1"/>
</dbReference>
<keyword evidence="3" id="KW-0472">Membrane</keyword>
<reference evidence="6 7" key="1">
    <citation type="submission" date="2019-09" db="EMBL/GenBank/DDBJ databases">
        <title>YIM 132548 draft genome.</title>
        <authorList>
            <person name="Jiang L."/>
        </authorList>
    </citation>
    <scope>NUCLEOTIDE SEQUENCE [LARGE SCALE GENOMIC DNA]</scope>
    <source>
        <strain evidence="6 7">YIM 132548</strain>
    </source>
</reference>
<evidence type="ECO:0000256" key="2">
    <source>
        <dbReference type="ARBA" id="ARBA00022840"/>
    </source>
</evidence>
<dbReference type="Pfam" id="PF01656">
    <property type="entry name" value="CbiA"/>
    <property type="match status" value="1"/>
</dbReference>
<evidence type="ECO:0000313" key="6">
    <source>
        <dbReference type="EMBL" id="KAB1070756.1"/>
    </source>
</evidence>
<accession>A0A6N6MI98</accession>
<keyword evidence="3" id="KW-0812">Transmembrane</keyword>
<protein>
    <submittedName>
        <fullName evidence="6">AAA family ATPase</fullName>
    </submittedName>
</protein>
<dbReference type="PANTHER" id="PTHR32309">
    <property type="entry name" value="TYROSINE-PROTEIN KINASE"/>
    <property type="match status" value="1"/>
</dbReference>
<gene>
    <name evidence="6" type="ORF">F6X51_21530</name>
</gene>
<feature type="domain" description="CobQ/CobB/MinD/ParA nucleotide binding" evidence="4">
    <location>
        <begin position="572"/>
        <end position="754"/>
    </location>
</feature>
<evidence type="ECO:0000256" key="3">
    <source>
        <dbReference type="SAM" id="Phobius"/>
    </source>
</evidence>
<dbReference type="InterPro" id="IPR050445">
    <property type="entry name" value="Bact_polysacc_biosynth/exp"/>
</dbReference>
<dbReference type="Gene3D" id="3.40.50.300">
    <property type="entry name" value="P-loop containing nucleotide triphosphate hydrolases"/>
    <property type="match status" value="1"/>
</dbReference>
<organism evidence="6 7">
    <name type="scientific">Methylobacterium planeticum</name>
    <dbReference type="NCBI Taxonomy" id="2615211"/>
    <lineage>
        <taxon>Bacteria</taxon>
        <taxon>Pseudomonadati</taxon>
        <taxon>Pseudomonadota</taxon>
        <taxon>Alphaproteobacteria</taxon>
        <taxon>Hyphomicrobiales</taxon>
        <taxon>Methylobacteriaceae</taxon>
        <taxon>Methylobacterium</taxon>
    </lineage>
</organism>
<evidence type="ECO:0000259" key="4">
    <source>
        <dbReference type="Pfam" id="PF01656"/>
    </source>
</evidence>
<dbReference type="InterPro" id="IPR032807">
    <property type="entry name" value="GNVR"/>
</dbReference>
<keyword evidence="1" id="KW-0547">Nucleotide-binding</keyword>
<dbReference type="AlphaFoldDB" id="A0A6N6MI98"/>
<sequence>MLKRTPTLHYQGAPAPHVRSDDAGGVFHPLSILRFMRRQVVVIAMVLLAALGIALTYVLLASPVYLGRSSLLLDTRRLQIFQQSSFVSEVNFDQPVVDSQIEIVKSEAVARNVVENLRLDDDPEFTGQASRLSGFIKDMLPHWLLVRLAERNTPSATNAAEERTQTAIRHLRANLVVQRVRLTYVIDIGFTSRDAAKAVAVANAVADAFIADQTQIKQSTTKRAAAWLQERMIELREQAVAADRAVQEFKTKNNIVQIGGTSLDEQKLTQLTTQLITAREQTAETRAKVERVTEMLASRAPDAILSATLQNDVMNRLRQQFVDLSRQEAYYLPRLGADHEVLVNLHKEMRQIEEATRTELKRIAEGYQSDLRLAKAREEAAEVRLSEQTKHEAGMRQEHGALKVLESTAKSYQALHDTFLQRFMEATQQQNFASTEARVITTASRAEKVAPKPTLVLALATVLGLGVGFGLGYLRERLESVVRTPRELEDALGIACLGTLPVIKTKRIRASRAKALSPPLEEGGDRVLCQDPGVTRQVLLTPFSRFAETIRRIKVAADTTSVSRDVLVLGVVSAVSREGKTTLSANLAQLLSNVGASTLLIDGDLRNPSLTKALAPTAQAGLIEALRGVPVETLLWHDATTGLDFLPAALETPIAHTSDLLASPAMANLVKAARSRYEYIVIDFPPLAPVVDAMAASHLVDYFVLVVEWRRTSTDVVIEALESAEPVQSRILGAVLNKVDSRALKKIDESTERYYRKYDNI</sequence>
<dbReference type="InterPro" id="IPR005702">
    <property type="entry name" value="Wzc-like_C"/>
</dbReference>
<feature type="domain" description="Tyrosine-protein kinase G-rich" evidence="5">
    <location>
        <begin position="407"/>
        <end position="476"/>
    </location>
</feature>
<dbReference type="CDD" id="cd05387">
    <property type="entry name" value="BY-kinase"/>
    <property type="match status" value="1"/>
</dbReference>
<dbReference type="GO" id="GO:0004713">
    <property type="term" value="F:protein tyrosine kinase activity"/>
    <property type="evidence" value="ECO:0007669"/>
    <property type="project" value="TreeGrafter"/>
</dbReference>
<keyword evidence="7" id="KW-1185">Reference proteome</keyword>
<name>A0A6N6MI98_9HYPH</name>
<dbReference type="EMBL" id="VZZJ01000024">
    <property type="protein sequence ID" value="KAB1070756.1"/>
    <property type="molecule type" value="Genomic_DNA"/>
</dbReference>
<feature type="transmembrane region" description="Helical" evidence="3">
    <location>
        <begin position="40"/>
        <end position="60"/>
    </location>
</feature>
<dbReference type="InterPro" id="IPR002586">
    <property type="entry name" value="CobQ/CobB/MinD/ParA_Nub-bd_dom"/>
</dbReference>
<evidence type="ECO:0000259" key="5">
    <source>
        <dbReference type="Pfam" id="PF13807"/>
    </source>
</evidence>
<comment type="caution">
    <text evidence="6">The sequence shown here is derived from an EMBL/GenBank/DDBJ whole genome shotgun (WGS) entry which is preliminary data.</text>
</comment>
<proteinExistence type="predicted"/>
<evidence type="ECO:0000313" key="7">
    <source>
        <dbReference type="Proteomes" id="UP000441523"/>
    </source>
</evidence>
<dbReference type="Proteomes" id="UP000441523">
    <property type="component" value="Unassembled WGS sequence"/>
</dbReference>
<keyword evidence="3" id="KW-1133">Transmembrane helix</keyword>
<dbReference type="PANTHER" id="PTHR32309:SF13">
    <property type="entry name" value="FERRIC ENTEROBACTIN TRANSPORT PROTEIN FEPE"/>
    <property type="match status" value="1"/>
</dbReference>